<organism evidence="1 2">
    <name type="scientific">Carya illinoinensis</name>
    <name type="common">Pecan</name>
    <dbReference type="NCBI Taxonomy" id="32201"/>
    <lineage>
        <taxon>Eukaryota</taxon>
        <taxon>Viridiplantae</taxon>
        <taxon>Streptophyta</taxon>
        <taxon>Embryophyta</taxon>
        <taxon>Tracheophyta</taxon>
        <taxon>Spermatophyta</taxon>
        <taxon>Magnoliopsida</taxon>
        <taxon>eudicotyledons</taxon>
        <taxon>Gunneridae</taxon>
        <taxon>Pentapetalae</taxon>
        <taxon>rosids</taxon>
        <taxon>fabids</taxon>
        <taxon>Fagales</taxon>
        <taxon>Juglandaceae</taxon>
        <taxon>Carya</taxon>
    </lineage>
</organism>
<dbReference type="EMBL" id="CM031813">
    <property type="protein sequence ID" value="KAG6655998.1"/>
    <property type="molecule type" value="Genomic_DNA"/>
</dbReference>
<keyword evidence="2" id="KW-1185">Reference proteome</keyword>
<evidence type="ECO:0000313" key="2">
    <source>
        <dbReference type="Proteomes" id="UP000811609"/>
    </source>
</evidence>
<evidence type="ECO:0000313" key="1">
    <source>
        <dbReference type="EMBL" id="KAG6655998.1"/>
    </source>
</evidence>
<name>A0A8T1QME9_CARIL</name>
<gene>
    <name evidence="1" type="ORF">CIPAW_05G256000</name>
</gene>
<dbReference type="AlphaFoldDB" id="A0A8T1QME9"/>
<comment type="caution">
    <text evidence="1">The sequence shown here is derived from an EMBL/GenBank/DDBJ whole genome shotgun (WGS) entry which is preliminary data.</text>
</comment>
<protein>
    <submittedName>
        <fullName evidence="1">Uncharacterized protein</fullName>
    </submittedName>
</protein>
<sequence>MMIYKGQQRRGNKCGLEVLLEGHMKHEMNQGISRQLQPVGYFTDLFQNLEGTKITGRKFEALVFRDTLLTVFLELEGMQPRNWSTARLIIQDIKSELKNRPN</sequence>
<reference evidence="1" key="1">
    <citation type="submission" date="2020-12" db="EMBL/GenBank/DDBJ databases">
        <title>WGS assembly of Carya illinoinensis cv. Pawnee.</title>
        <authorList>
            <person name="Platts A."/>
            <person name="Shu S."/>
            <person name="Wright S."/>
            <person name="Barry K."/>
            <person name="Edger P."/>
            <person name="Pires J.C."/>
            <person name="Schmutz J."/>
        </authorList>
    </citation>
    <scope>NUCLEOTIDE SEQUENCE</scope>
    <source>
        <tissue evidence="1">Leaf</tissue>
    </source>
</reference>
<dbReference type="Proteomes" id="UP000811609">
    <property type="component" value="Chromosome 5"/>
</dbReference>
<proteinExistence type="predicted"/>
<accession>A0A8T1QME9</accession>